<dbReference type="AlphaFoldDB" id="A0A4U8YVQ0"/>
<sequence>MEQRSSASRPIDAARATGYSRYADPAVFPRFGGDEFDPPAYSTDRRSTVDAATAIKPRSAKPHRGVIALARAMLSRSMFLRRKFNASAPTFTLFR</sequence>
<evidence type="ECO:0000313" key="2">
    <source>
        <dbReference type="Proteomes" id="UP000294360"/>
    </source>
</evidence>
<evidence type="ECO:0000313" key="1">
    <source>
        <dbReference type="EMBL" id="VFU07414.1"/>
    </source>
</evidence>
<dbReference type="KEGG" id="mtun:MTUNDRAET4_0521"/>
<gene>
    <name evidence="1" type="ORF">MTUNDRAET4_0521</name>
</gene>
<reference evidence="1 2" key="1">
    <citation type="submission" date="2019-03" db="EMBL/GenBank/DDBJ databases">
        <authorList>
            <person name="Kox A.R. M."/>
        </authorList>
    </citation>
    <scope>NUCLEOTIDE SEQUENCE [LARGE SCALE GENOMIC DNA]</scope>
    <source>
        <strain evidence="1">MTUNDRAET4 annotated genome</strain>
    </source>
</reference>
<name>A0A4U8YVQ0_METTU</name>
<protein>
    <submittedName>
        <fullName evidence="1">Uncharacterized protein</fullName>
    </submittedName>
</protein>
<accession>A0A4U8YVQ0</accession>
<proteinExistence type="predicted"/>
<dbReference type="RefSeq" id="WP_134486538.1">
    <property type="nucleotide sequence ID" value="NZ_CP139089.1"/>
</dbReference>
<organism evidence="1 2">
    <name type="scientific">Methylocella tundrae</name>
    <dbReference type="NCBI Taxonomy" id="227605"/>
    <lineage>
        <taxon>Bacteria</taxon>
        <taxon>Pseudomonadati</taxon>
        <taxon>Pseudomonadota</taxon>
        <taxon>Alphaproteobacteria</taxon>
        <taxon>Hyphomicrobiales</taxon>
        <taxon>Beijerinckiaceae</taxon>
        <taxon>Methylocella</taxon>
    </lineage>
</organism>
<dbReference type="EMBL" id="LR536450">
    <property type="protein sequence ID" value="VFU07414.1"/>
    <property type="molecule type" value="Genomic_DNA"/>
</dbReference>
<dbReference type="Proteomes" id="UP000294360">
    <property type="component" value="Chromosome"/>
</dbReference>